<dbReference type="EMBL" id="JQ844295">
    <property type="protein sequence ID" value="AGS54388.1"/>
    <property type="molecule type" value="Genomic_DNA"/>
</dbReference>
<organism evidence="3">
    <name type="scientific">uncultured bacterium contig00015</name>
    <dbReference type="NCBI Taxonomy" id="1181506"/>
    <lineage>
        <taxon>Bacteria</taxon>
        <taxon>environmental samples</taxon>
    </lineage>
</organism>
<name>A0A806K2S5_9BACT</name>
<dbReference type="PANTHER" id="PTHR43022">
    <property type="entry name" value="PROTEIN SMF"/>
    <property type="match status" value="1"/>
</dbReference>
<evidence type="ECO:0000259" key="2">
    <source>
        <dbReference type="Pfam" id="PF02481"/>
    </source>
</evidence>
<reference evidence="3" key="1">
    <citation type="submission" date="2012-03" db="EMBL/GenBank/DDBJ databases">
        <title>Functional metagenomics reveals considerable lignocellulase gene clusters in the gut microbiome of a wood-feeding higher termite.</title>
        <authorList>
            <person name="Liu N."/>
        </authorList>
    </citation>
    <scope>NUCLEOTIDE SEQUENCE</scope>
</reference>
<evidence type="ECO:0000313" key="3">
    <source>
        <dbReference type="EMBL" id="AGS54388.1"/>
    </source>
</evidence>
<dbReference type="PANTHER" id="PTHR43022:SF1">
    <property type="entry name" value="PROTEIN SMF"/>
    <property type="match status" value="1"/>
</dbReference>
<dbReference type="Gene3D" id="3.40.50.450">
    <property type="match status" value="1"/>
</dbReference>
<dbReference type="GO" id="GO:0009294">
    <property type="term" value="P:DNA-mediated transformation"/>
    <property type="evidence" value="ECO:0007669"/>
    <property type="project" value="InterPro"/>
</dbReference>
<dbReference type="AlphaFoldDB" id="A0A806K2S5"/>
<accession>A0A806K2S5</accession>
<proteinExistence type="inferred from homology"/>
<comment type="similarity">
    <text evidence="1">Belongs to the DprA/Smf family.</text>
</comment>
<dbReference type="InterPro" id="IPR003488">
    <property type="entry name" value="DprA"/>
</dbReference>
<dbReference type="NCBIfam" id="TIGR00732">
    <property type="entry name" value="dprA"/>
    <property type="match status" value="1"/>
</dbReference>
<dbReference type="InterPro" id="IPR057666">
    <property type="entry name" value="DrpA_SLOG"/>
</dbReference>
<protein>
    <submittedName>
        <fullName evidence="3">Rossmann fold nucleotide-binding protein Smf possibly involved in DNA uptake</fullName>
    </submittedName>
</protein>
<sequence>MNKRGLVDLIIAILPGLMPKERVLLIQNFSGEEDLIIQSKNDIEKILGREIKCIWDMDDIRLRAQRVEKVCRMRSIYWVSWNDSSYPPMLREMYDPPPVIFFRGCLPSPEKSLLGMVGTRRPSPEAAIQAYTIAEGAALAGISVVSGLALGIDAMSHRGNLCGGAPGYAVLGSGVDEIYPSSNRNLAKRILDSGGAILSEYPPGTRPSKWNFPARNRIISALSRSVIIVEAPKKSGSLITAAFALEQGRDLWVASCGLQERQYGSLHDKLGTIKLASDGADIIYSSRDVLERWNIDYADNSCDSEMSVEWDKCGKELASSMASLLDIEL</sequence>
<evidence type="ECO:0000256" key="1">
    <source>
        <dbReference type="ARBA" id="ARBA00006525"/>
    </source>
</evidence>
<dbReference type="SUPFAM" id="SSF102405">
    <property type="entry name" value="MCP/YpsA-like"/>
    <property type="match status" value="1"/>
</dbReference>
<dbReference type="Pfam" id="PF02481">
    <property type="entry name" value="DNA_processg_A"/>
    <property type="match status" value="1"/>
</dbReference>
<feature type="domain" description="Smf/DprA SLOG" evidence="2">
    <location>
        <begin position="80"/>
        <end position="293"/>
    </location>
</feature>